<proteinExistence type="inferred from homology"/>
<dbReference type="Proteomes" id="UP000258309">
    <property type="component" value="Unassembled WGS sequence"/>
</dbReference>
<evidence type="ECO:0000259" key="9">
    <source>
        <dbReference type="Pfam" id="PF18137"/>
    </source>
</evidence>
<feature type="non-terminal residue" evidence="10">
    <location>
        <position position="1"/>
    </location>
</feature>
<evidence type="ECO:0000313" key="10">
    <source>
        <dbReference type="EMBL" id="RFU32037.1"/>
    </source>
</evidence>
<comment type="similarity">
    <text evidence="2">Belongs to the ORC3 family.</text>
</comment>
<dbReference type="PANTHER" id="PTHR12748:SF0">
    <property type="entry name" value="ORIGIN RECOGNITION COMPLEX SUBUNIT 3"/>
    <property type="match status" value="1"/>
</dbReference>
<keyword evidence="6" id="KW-0175">Coiled coil</keyword>
<feature type="region of interest" description="Disordered" evidence="7">
    <location>
        <begin position="24"/>
        <end position="52"/>
    </location>
</feature>
<gene>
    <name evidence="10" type="ORF">B7463_g4312</name>
</gene>
<reference evidence="10 11" key="1">
    <citation type="submission" date="2018-05" db="EMBL/GenBank/DDBJ databases">
        <title>Draft genome sequence of Scytalidium lignicola DSM 105466, a ubiquitous saprotrophic fungus.</title>
        <authorList>
            <person name="Buettner E."/>
            <person name="Gebauer A.M."/>
            <person name="Hofrichter M."/>
            <person name="Liers C."/>
            <person name="Kellner H."/>
        </authorList>
    </citation>
    <scope>NUCLEOTIDE SEQUENCE [LARGE SCALE GENOMIC DNA]</scope>
    <source>
        <strain evidence="10 11">DSM 105466</strain>
    </source>
</reference>
<evidence type="ECO:0000256" key="3">
    <source>
        <dbReference type="ARBA" id="ARBA00022705"/>
    </source>
</evidence>
<keyword evidence="5" id="KW-0539">Nucleus</keyword>
<keyword evidence="4" id="KW-0238">DNA-binding</keyword>
<evidence type="ECO:0000256" key="1">
    <source>
        <dbReference type="ARBA" id="ARBA00004123"/>
    </source>
</evidence>
<dbReference type="InterPro" id="IPR045667">
    <property type="entry name" value="ORC3_N"/>
</dbReference>
<dbReference type="GO" id="GO:0005656">
    <property type="term" value="C:nuclear pre-replicative complex"/>
    <property type="evidence" value="ECO:0007669"/>
    <property type="project" value="TreeGrafter"/>
</dbReference>
<accession>A0A3E2HF89</accession>
<evidence type="ECO:0000256" key="5">
    <source>
        <dbReference type="ARBA" id="ARBA00023242"/>
    </source>
</evidence>
<evidence type="ECO:0000256" key="7">
    <source>
        <dbReference type="SAM" id="MobiDB-lite"/>
    </source>
</evidence>
<sequence length="626" mass="70011">MSINGDTSSHIGFDATDHQATYIYNPTANLNPPGQRPPKRRKIDRSKAAQDAHEPLNTAGFLPLLNGHETAELVDIRKSVFHNTWSDTENKIRSILNEANEDTLNEVSLFVQKGLPKELHDRISTSFIVTGPNITSQDLLFGQLSERLNRDINGPIITLRSGDATNLRTTLKKLIRDATNQRQKGEEEYLSLQQDGRKLLNYDLDILHGYVLRNKCSRVVVSIQDSEAFDTGLLVELVMLFSSWLDRIPFVMLFGIATSVELFHERLPRKAARCLYGAQFNVEQASSILERVFQKVVSGAQVPLRIGAGLVSCLMERQSDHIQSVQAFISAVKRLAVLSLLSIGSVGKIKLYMLAFTGDLNDSGVLQGALDSIKTMTLENLTLLTSQIANLIETGSSEVDLEGWQDDCPTFCNSLVDIHKRLLALSEVGKQQEKLITSKYAIQKTGLRTTVVAQKVQLSQQTSALSKLDVEFTQCLDDLLDLLKDYLVFLNPLDLFMNEIWLYDFKSPYRDVFTPRPRFVVERALSIPHDYLGCECCSPSLGGLSSTQPPTAILYQLYLETGSLINVYDLWSAFFAIIGGEDGDGCDEREALVLFYRALADLKSLGMIKQSKKKTDHLAKLSWKRL</sequence>
<evidence type="ECO:0000313" key="11">
    <source>
        <dbReference type="Proteomes" id="UP000258309"/>
    </source>
</evidence>
<dbReference type="OMA" id="YCLMEHY"/>
<feature type="non-terminal residue" evidence="10">
    <location>
        <position position="626"/>
    </location>
</feature>
<evidence type="ECO:0008006" key="12">
    <source>
        <dbReference type="Google" id="ProtNLM"/>
    </source>
</evidence>
<dbReference type="Pfam" id="PF18137">
    <property type="entry name" value="WHD_ORC"/>
    <property type="match status" value="1"/>
</dbReference>
<comment type="subcellular location">
    <subcellularLocation>
        <location evidence="1">Nucleus</location>
    </subcellularLocation>
</comment>
<dbReference type="GO" id="GO:0003688">
    <property type="term" value="F:DNA replication origin binding"/>
    <property type="evidence" value="ECO:0007669"/>
    <property type="project" value="TreeGrafter"/>
</dbReference>
<dbReference type="CDD" id="cd20704">
    <property type="entry name" value="Orc3"/>
    <property type="match status" value="1"/>
</dbReference>
<dbReference type="STRING" id="5539.A0A3E2HF89"/>
<dbReference type="PANTHER" id="PTHR12748">
    <property type="entry name" value="ORIGIN RECOGNITION COMPLEX SUBUNIT 3"/>
    <property type="match status" value="1"/>
</dbReference>
<dbReference type="GO" id="GO:0006270">
    <property type="term" value="P:DNA replication initiation"/>
    <property type="evidence" value="ECO:0007669"/>
    <property type="project" value="TreeGrafter"/>
</dbReference>
<dbReference type="AlphaFoldDB" id="A0A3E2HF89"/>
<dbReference type="InterPro" id="IPR040855">
    <property type="entry name" value="ORC_WH_C"/>
</dbReference>
<evidence type="ECO:0000256" key="2">
    <source>
        <dbReference type="ARBA" id="ARBA00010977"/>
    </source>
</evidence>
<keyword evidence="11" id="KW-1185">Reference proteome</keyword>
<name>A0A3E2HF89_SCYLI</name>
<dbReference type="GO" id="GO:0005664">
    <property type="term" value="C:nuclear origin of replication recognition complex"/>
    <property type="evidence" value="ECO:0007669"/>
    <property type="project" value="InterPro"/>
</dbReference>
<evidence type="ECO:0000256" key="6">
    <source>
        <dbReference type="SAM" id="Coils"/>
    </source>
</evidence>
<evidence type="ECO:0000259" key="8">
    <source>
        <dbReference type="Pfam" id="PF07034"/>
    </source>
</evidence>
<evidence type="ECO:0000256" key="4">
    <source>
        <dbReference type="ARBA" id="ARBA00023125"/>
    </source>
</evidence>
<comment type="caution">
    <text evidence="10">The sequence shown here is derived from an EMBL/GenBank/DDBJ whole genome shotgun (WGS) entry which is preliminary data.</text>
</comment>
<dbReference type="InterPro" id="IPR020795">
    <property type="entry name" value="ORC3"/>
</dbReference>
<dbReference type="OrthoDB" id="10265211at2759"/>
<protein>
    <recommendedName>
        <fullName evidence="12">Origin recognition complex subunit 3</fullName>
    </recommendedName>
</protein>
<feature type="coiled-coil region" evidence="6">
    <location>
        <begin position="168"/>
        <end position="195"/>
    </location>
</feature>
<feature type="domain" description="Origin recognition complex subunit 3 N-terminal" evidence="8">
    <location>
        <begin position="42"/>
        <end position="333"/>
    </location>
</feature>
<dbReference type="Pfam" id="PF07034">
    <property type="entry name" value="ORC3_N"/>
    <property type="match status" value="1"/>
</dbReference>
<organism evidence="10 11">
    <name type="scientific">Scytalidium lignicola</name>
    <name type="common">Hyphomycete</name>
    <dbReference type="NCBI Taxonomy" id="5539"/>
    <lineage>
        <taxon>Eukaryota</taxon>
        <taxon>Fungi</taxon>
        <taxon>Dikarya</taxon>
        <taxon>Ascomycota</taxon>
        <taxon>Pezizomycotina</taxon>
        <taxon>Leotiomycetes</taxon>
        <taxon>Leotiomycetes incertae sedis</taxon>
        <taxon>Scytalidium</taxon>
    </lineage>
</organism>
<feature type="domain" description="Origin recognition complex subunit 3 winged helix C-terminal" evidence="9">
    <location>
        <begin position="518"/>
        <end position="623"/>
    </location>
</feature>
<keyword evidence="3" id="KW-0235">DNA replication</keyword>
<dbReference type="EMBL" id="NCSJ02000063">
    <property type="protein sequence ID" value="RFU32037.1"/>
    <property type="molecule type" value="Genomic_DNA"/>
</dbReference>
<dbReference type="GO" id="GO:0031261">
    <property type="term" value="C:DNA replication preinitiation complex"/>
    <property type="evidence" value="ECO:0007669"/>
    <property type="project" value="TreeGrafter"/>
</dbReference>